<reference evidence="1 2" key="1">
    <citation type="journal article" date="2017" name="Mol. Biol. Evol.">
        <title>The 4-celled Tetrabaena socialis nuclear genome reveals the essential components for genetic control of cell number at the origin of multicellularity in the volvocine lineage.</title>
        <authorList>
            <person name="Featherston J."/>
            <person name="Arakaki Y."/>
            <person name="Hanschen E.R."/>
            <person name="Ferris P.J."/>
            <person name="Michod R.E."/>
            <person name="Olson B.J.S.C."/>
            <person name="Nozaki H."/>
            <person name="Durand P.M."/>
        </authorList>
    </citation>
    <scope>NUCLEOTIDE SEQUENCE [LARGE SCALE GENOMIC DNA]</scope>
    <source>
        <strain evidence="1 2">NIES-571</strain>
    </source>
</reference>
<sequence>SAGPSLPSAAPPAASAAKCEAAAKTLPNDPSIKAFKACAGKKPITTDCCRKLLPFAEYLPCLQNPAYLKVANNFLSGVTTVSEAQKACLG</sequence>
<dbReference type="EMBL" id="PGGS01000153">
    <property type="protein sequence ID" value="PNH07934.1"/>
    <property type="molecule type" value="Genomic_DNA"/>
</dbReference>
<feature type="non-terminal residue" evidence="1">
    <location>
        <position position="1"/>
    </location>
</feature>
<proteinExistence type="predicted"/>
<dbReference type="AlphaFoldDB" id="A0A2J8A5Y2"/>
<protein>
    <submittedName>
        <fullName evidence="1">Uncharacterized protein</fullName>
    </submittedName>
</protein>
<gene>
    <name evidence="1" type="ORF">TSOC_005554</name>
</gene>
<name>A0A2J8A5Y2_9CHLO</name>
<evidence type="ECO:0000313" key="2">
    <source>
        <dbReference type="Proteomes" id="UP000236333"/>
    </source>
</evidence>
<comment type="caution">
    <text evidence="1">The sequence shown here is derived from an EMBL/GenBank/DDBJ whole genome shotgun (WGS) entry which is preliminary data.</text>
</comment>
<dbReference type="Proteomes" id="UP000236333">
    <property type="component" value="Unassembled WGS sequence"/>
</dbReference>
<organism evidence="1 2">
    <name type="scientific">Tetrabaena socialis</name>
    <dbReference type="NCBI Taxonomy" id="47790"/>
    <lineage>
        <taxon>Eukaryota</taxon>
        <taxon>Viridiplantae</taxon>
        <taxon>Chlorophyta</taxon>
        <taxon>core chlorophytes</taxon>
        <taxon>Chlorophyceae</taxon>
        <taxon>CS clade</taxon>
        <taxon>Chlamydomonadales</taxon>
        <taxon>Tetrabaenaceae</taxon>
        <taxon>Tetrabaena</taxon>
    </lineage>
</organism>
<accession>A0A2J8A5Y2</accession>
<dbReference type="OrthoDB" id="530862at2759"/>
<keyword evidence="2" id="KW-1185">Reference proteome</keyword>
<evidence type="ECO:0000313" key="1">
    <source>
        <dbReference type="EMBL" id="PNH07934.1"/>
    </source>
</evidence>